<dbReference type="SUPFAM" id="SSF109854">
    <property type="entry name" value="DinB/YfiT-like putative metalloenzymes"/>
    <property type="match status" value="1"/>
</dbReference>
<evidence type="ECO:0000313" key="2">
    <source>
        <dbReference type="EMBL" id="MCM2677641.1"/>
    </source>
</evidence>
<sequence length="134" mass="15181">MKHIPKGFNNHLYWQVGHLLTLTDELIFEYSGGDSRIPHHYKDFFATGTSPLNWLEQPPEIELILNELKSQLIEICDHYDGKLTQPVADNLLQANVIGDLVHVLIAHESTHLGMITAMVKVIQNEQLKHAPPSV</sequence>
<evidence type="ECO:0000313" key="3">
    <source>
        <dbReference type="Proteomes" id="UP001203665"/>
    </source>
</evidence>
<dbReference type="EMBL" id="JAMQJY010000005">
    <property type="protein sequence ID" value="MCM2677641.1"/>
    <property type="molecule type" value="Genomic_DNA"/>
</dbReference>
<organism evidence="2 3">
    <name type="scientific">Alkalicoccobacillus plakortidis</name>
    <dbReference type="NCBI Taxonomy" id="444060"/>
    <lineage>
        <taxon>Bacteria</taxon>
        <taxon>Bacillati</taxon>
        <taxon>Bacillota</taxon>
        <taxon>Bacilli</taxon>
        <taxon>Bacillales</taxon>
        <taxon>Bacillaceae</taxon>
        <taxon>Alkalicoccobacillus</taxon>
    </lineage>
</organism>
<name>A0ABT0XP15_9BACI</name>
<keyword evidence="3" id="KW-1185">Reference proteome</keyword>
<dbReference type="InterPro" id="IPR024775">
    <property type="entry name" value="DinB-like"/>
</dbReference>
<dbReference type="Pfam" id="PF12867">
    <property type="entry name" value="DinB_2"/>
    <property type="match status" value="1"/>
</dbReference>
<dbReference type="InterPro" id="IPR034660">
    <property type="entry name" value="DinB/YfiT-like"/>
</dbReference>
<dbReference type="Proteomes" id="UP001203665">
    <property type="component" value="Unassembled WGS sequence"/>
</dbReference>
<reference evidence="2" key="1">
    <citation type="submission" date="2022-06" db="EMBL/GenBank/DDBJ databases">
        <title>Alkalicoccobacillus porphyridii sp. nov., isolated from a marine red alga, Porphyridium purpureum and reclassification of Shouchella plakortidis and Shouchella gibsonii as Alkalicoccobacillus plakortidis comb. nov. and Alkalicoccobacillus gibsonii comb. nov.</title>
        <authorList>
            <person name="Kim K.H."/>
            <person name="Lee J.K."/>
            <person name="Han D.M."/>
            <person name="Baek J.H."/>
            <person name="Jeon C.O."/>
        </authorList>
    </citation>
    <scope>NUCLEOTIDE SEQUENCE</scope>
    <source>
        <strain evidence="2">DSM 19153</strain>
    </source>
</reference>
<proteinExistence type="predicted"/>
<comment type="caution">
    <text evidence="2">The sequence shown here is derived from an EMBL/GenBank/DDBJ whole genome shotgun (WGS) entry which is preliminary data.</text>
</comment>
<accession>A0ABT0XP15</accession>
<evidence type="ECO:0000259" key="1">
    <source>
        <dbReference type="Pfam" id="PF12867"/>
    </source>
</evidence>
<dbReference type="Gene3D" id="1.20.120.450">
    <property type="entry name" value="dinb family like domain"/>
    <property type="match status" value="1"/>
</dbReference>
<protein>
    <submittedName>
        <fullName evidence="2">DinB family protein</fullName>
    </submittedName>
</protein>
<feature type="domain" description="DinB-like" evidence="1">
    <location>
        <begin position="3"/>
        <end position="115"/>
    </location>
</feature>
<gene>
    <name evidence="2" type="ORF">NDM98_20795</name>
</gene>